<sequence>MLFLAIAVTLLASVAPISAADANTLKSEVQQLMTLITSIKARLDSVANAKLEAEKSTIFTCWQLQLSNFKKEAETAFAPLSAISTQADSTLQSLNSMSQSDVEELAKSLYEIDGGMLQQGYNLIGDYSKLAANIHIKVLNLKSTSCSD</sequence>
<organism evidence="1 2">
    <name type="scientific">Apolygus lucorum</name>
    <name type="common">Small green plant bug</name>
    <name type="synonym">Lygocoris lucorum</name>
    <dbReference type="NCBI Taxonomy" id="248454"/>
    <lineage>
        <taxon>Eukaryota</taxon>
        <taxon>Metazoa</taxon>
        <taxon>Ecdysozoa</taxon>
        <taxon>Arthropoda</taxon>
        <taxon>Hexapoda</taxon>
        <taxon>Insecta</taxon>
        <taxon>Pterygota</taxon>
        <taxon>Neoptera</taxon>
        <taxon>Paraneoptera</taxon>
        <taxon>Hemiptera</taxon>
        <taxon>Heteroptera</taxon>
        <taxon>Panheteroptera</taxon>
        <taxon>Cimicomorpha</taxon>
        <taxon>Miridae</taxon>
        <taxon>Mirini</taxon>
        <taxon>Apolygus</taxon>
    </lineage>
</organism>
<proteinExistence type="predicted"/>
<protein>
    <submittedName>
        <fullName evidence="1">Uncharacterized protein</fullName>
    </submittedName>
</protein>
<name>A0A6A4JC80_APOLU</name>
<accession>A0A6A4JC80</accession>
<dbReference type="EMBL" id="WIXP02000011">
    <property type="protein sequence ID" value="KAF6202715.1"/>
    <property type="molecule type" value="Genomic_DNA"/>
</dbReference>
<gene>
    <name evidence="1" type="ORF">GE061_003117</name>
</gene>
<keyword evidence="2" id="KW-1185">Reference proteome</keyword>
<dbReference type="Proteomes" id="UP000466442">
    <property type="component" value="Unassembled WGS sequence"/>
</dbReference>
<reference evidence="1" key="1">
    <citation type="journal article" date="2021" name="Mol. Ecol. Resour.">
        <title>Apolygus lucorum genome provides insights into omnivorousness and mesophyll feeding.</title>
        <authorList>
            <person name="Liu Y."/>
            <person name="Liu H."/>
            <person name="Wang H."/>
            <person name="Huang T."/>
            <person name="Liu B."/>
            <person name="Yang B."/>
            <person name="Yin L."/>
            <person name="Li B."/>
            <person name="Zhang Y."/>
            <person name="Zhang S."/>
            <person name="Jiang F."/>
            <person name="Zhang X."/>
            <person name="Ren Y."/>
            <person name="Wang B."/>
            <person name="Wang S."/>
            <person name="Lu Y."/>
            <person name="Wu K."/>
            <person name="Fan W."/>
            <person name="Wang G."/>
        </authorList>
    </citation>
    <scope>NUCLEOTIDE SEQUENCE</scope>
    <source>
        <strain evidence="1">12Hb</strain>
    </source>
</reference>
<evidence type="ECO:0000313" key="1">
    <source>
        <dbReference type="EMBL" id="KAF6202715.1"/>
    </source>
</evidence>
<evidence type="ECO:0000313" key="2">
    <source>
        <dbReference type="Proteomes" id="UP000466442"/>
    </source>
</evidence>
<comment type="caution">
    <text evidence="1">The sequence shown here is derived from an EMBL/GenBank/DDBJ whole genome shotgun (WGS) entry which is preliminary data.</text>
</comment>
<dbReference type="AlphaFoldDB" id="A0A6A4JC80"/>